<dbReference type="GO" id="GO:0030170">
    <property type="term" value="F:pyridoxal phosphate binding"/>
    <property type="evidence" value="ECO:0007669"/>
    <property type="project" value="InterPro"/>
</dbReference>
<dbReference type="InterPro" id="IPR004838">
    <property type="entry name" value="NHTrfase_class1_PyrdxlP-BS"/>
</dbReference>
<dbReference type="AlphaFoldDB" id="A0A0D7CN99"/>
<sequence length="359" mass="40559">MIATYSIQQWLFADARGRYDIDLAESGVQFQRLRDIELDPDWELDYSIDRGIPELREAVAGLYQRPSSEDSIVITHGAQEALYLLYRSVLRAGDHVVTTSPGWQQSWEVPSHIGCEVSVLPMTPGEPFDAEALARLITPKTKLLVLNSPGNPSGYRFTERDWTVLLDVARAHDLIVVNDEEYLLDFAESVVHRYPKALSVSGLSKVYGLPALRIGWAIGTPDIIAAMVNYKRYTTVSNSWVWERVAVDVLKDRDRHVQRYHEFVDEGLSRLLRFAEEHAPHMQLVRPAGTPFAWFNLRIPASSQHVAERLLDEQRVLVMPAEVFGSEAGLRVSYARPAEVLDEGLGRLGELISKMHSAR</sequence>
<keyword evidence="4" id="KW-1185">Reference proteome</keyword>
<dbReference type="InterPro" id="IPR015422">
    <property type="entry name" value="PyrdxlP-dep_Trfase_small"/>
</dbReference>
<dbReference type="Proteomes" id="UP000032458">
    <property type="component" value="Unassembled WGS sequence"/>
</dbReference>
<dbReference type="Gene3D" id="3.40.640.10">
    <property type="entry name" value="Type I PLP-dependent aspartate aminotransferase-like (Major domain)"/>
    <property type="match status" value="1"/>
</dbReference>
<gene>
    <name evidence="3" type="ORF">SNA_13710</name>
</gene>
<organism evidence="3 4">
    <name type="scientific">Streptomyces natalensis ATCC 27448</name>
    <dbReference type="NCBI Taxonomy" id="1240678"/>
    <lineage>
        <taxon>Bacteria</taxon>
        <taxon>Bacillati</taxon>
        <taxon>Actinomycetota</taxon>
        <taxon>Actinomycetes</taxon>
        <taxon>Kitasatosporales</taxon>
        <taxon>Streptomycetaceae</taxon>
        <taxon>Streptomyces</taxon>
    </lineage>
</organism>
<dbReference type="PANTHER" id="PTHR43510">
    <property type="entry name" value="AMINOTRANSFERASE FUNCTION, HYPOTHETICAL (EUROFUNG)"/>
    <property type="match status" value="1"/>
</dbReference>
<dbReference type="EC" id="2.6.1.-" evidence="1"/>
<accession>A0A0D7CN99</accession>
<evidence type="ECO:0000259" key="2">
    <source>
        <dbReference type="Pfam" id="PF00155"/>
    </source>
</evidence>
<evidence type="ECO:0000313" key="3">
    <source>
        <dbReference type="EMBL" id="KIZ17546.1"/>
    </source>
</evidence>
<dbReference type="EMBL" id="JRKI01000018">
    <property type="protein sequence ID" value="KIZ17546.1"/>
    <property type="molecule type" value="Genomic_DNA"/>
</dbReference>
<dbReference type="InterPro" id="IPR004839">
    <property type="entry name" value="Aminotransferase_I/II_large"/>
</dbReference>
<comment type="cofactor">
    <cofactor evidence="1">
        <name>pyridoxal 5'-phosphate</name>
        <dbReference type="ChEBI" id="CHEBI:597326"/>
    </cofactor>
</comment>
<dbReference type="CDD" id="cd00609">
    <property type="entry name" value="AAT_like"/>
    <property type="match status" value="1"/>
</dbReference>
<reference evidence="3 4" key="1">
    <citation type="submission" date="2014-09" db="EMBL/GenBank/DDBJ databases">
        <title>Draft genome sequence of Streptomyces natalensis ATCC 27448, producer of the antifungal pimaricin.</title>
        <authorList>
            <person name="Mendes M.V."/>
            <person name="Beites T."/>
            <person name="Pires S."/>
            <person name="Santos C.L."/>
            <person name="Moradas-Ferreira P."/>
        </authorList>
    </citation>
    <scope>NUCLEOTIDE SEQUENCE [LARGE SCALE GENOMIC DNA]</scope>
    <source>
        <strain evidence="3 4">ATCC 27448</strain>
    </source>
</reference>
<comment type="caution">
    <text evidence="3">The sequence shown here is derived from an EMBL/GenBank/DDBJ whole genome shotgun (WGS) entry which is preliminary data.</text>
</comment>
<dbReference type="PANTHER" id="PTHR43510:SF1">
    <property type="entry name" value="AMINOTRANSFERASE FUNCTION, HYPOTHETICAL (EUROFUNG)"/>
    <property type="match status" value="1"/>
</dbReference>
<feature type="domain" description="Aminotransferase class I/classII large" evidence="2">
    <location>
        <begin position="50"/>
        <end position="348"/>
    </location>
</feature>
<dbReference type="InterPro" id="IPR015424">
    <property type="entry name" value="PyrdxlP-dep_Trfase"/>
</dbReference>
<keyword evidence="1" id="KW-0808">Transferase</keyword>
<dbReference type="PATRIC" id="fig|1240678.4.peg.2873"/>
<proteinExistence type="inferred from homology"/>
<dbReference type="Pfam" id="PF00155">
    <property type="entry name" value="Aminotran_1_2"/>
    <property type="match status" value="1"/>
</dbReference>
<dbReference type="GO" id="GO:0008483">
    <property type="term" value="F:transaminase activity"/>
    <property type="evidence" value="ECO:0007669"/>
    <property type="project" value="UniProtKB-KW"/>
</dbReference>
<dbReference type="PROSITE" id="PS00105">
    <property type="entry name" value="AA_TRANSFER_CLASS_1"/>
    <property type="match status" value="1"/>
</dbReference>
<dbReference type="Gene3D" id="3.90.1150.10">
    <property type="entry name" value="Aspartate Aminotransferase, domain 1"/>
    <property type="match status" value="1"/>
</dbReference>
<comment type="similarity">
    <text evidence="1">Belongs to the class-I pyridoxal-phosphate-dependent aminotransferase family.</text>
</comment>
<dbReference type="SUPFAM" id="SSF53383">
    <property type="entry name" value="PLP-dependent transferases"/>
    <property type="match status" value="1"/>
</dbReference>
<evidence type="ECO:0000256" key="1">
    <source>
        <dbReference type="RuleBase" id="RU000481"/>
    </source>
</evidence>
<name>A0A0D7CN99_9ACTN</name>
<keyword evidence="1" id="KW-0032">Aminotransferase</keyword>
<evidence type="ECO:0000313" key="4">
    <source>
        <dbReference type="Proteomes" id="UP000032458"/>
    </source>
</evidence>
<dbReference type="RefSeq" id="WP_030063381.1">
    <property type="nucleotide sequence ID" value="NZ_JRKI01000018.1"/>
</dbReference>
<dbReference type="InterPro" id="IPR015421">
    <property type="entry name" value="PyrdxlP-dep_Trfase_major"/>
</dbReference>
<protein>
    <recommendedName>
        <fullName evidence="1">Aminotransferase</fullName>
        <ecNumber evidence="1">2.6.1.-</ecNumber>
    </recommendedName>
</protein>